<reference evidence="6 7" key="1">
    <citation type="journal article" date="2019" name="Nat. Ecol. Evol.">
        <title>Megaphylogeny resolves global patterns of mushroom evolution.</title>
        <authorList>
            <person name="Varga T."/>
            <person name="Krizsan K."/>
            <person name="Foldi C."/>
            <person name="Dima B."/>
            <person name="Sanchez-Garcia M."/>
            <person name="Sanchez-Ramirez S."/>
            <person name="Szollosi G.J."/>
            <person name="Szarkandi J.G."/>
            <person name="Papp V."/>
            <person name="Albert L."/>
            <person name="Andreopoulos W."/>
            <person name="Angelini C."/>
            <person name="Antonin V."/>
            <person name="Barry K.W."/>
            <person name="Bougher N.L."/>
            <person name="Buchanan P."/>
            <person name="Buyck B."/>
            <person name="Bense V."/>
            <person name="Catcheside P."/>
            <person name="Chovatia M."/>
            <person name="Cooper J."/>
            <person name="Damon W."/>
            <person name="Desjardin D."/>
            <person name="Finy P."/>
            <person name="Geml J."/>
            <person name="Haridas S."/>
            <person name="Hughes K."/>
            <person name="Justo A."/>
            <person name="Karasinski D."/>
            <person name="Kautmanova I."/>
            <person name="Kiss B."/>
            <person name="Kocsube S."/>
            <person name="Kotiranta H."/>
            <person name="LaButti K.M."/>
            <person name="Lechner B.E."/>
            <person name="Liimatainen K."/>
            <person name="Lipzen A."/>
            <person name="Lukacs Z."/>
            <person name="Mihaltcheva S."/>
            <person name="Morgado L.N."/>
            <person name="Niskanen T."/>
            <person name="Noordeloos M.E."/>
            <person name="Ohm R.A."/>
            <person name="Ortiz-Santana B."/>
            <person name="Ovrebo C."/>
            <person name="Racz N."/>
            <person name="Riley R."/>
            <person name="Savchenko A."/>
            <person name="Shiryaev A."/>
            <person name="Soop K."/>
            <person name="Spirin V."/>
            <person name="Szebenyi C."/>
            <person name="Tomsovsky M."/>
            <person name="Tulloss R.E."/>
            <person name="Uehling J."/>
            <person name="Grigoriev I.V."/>
            <person name="Vagvolgyi C."/>
            <person name="Papp T."/>
            <person name="Martin F.M."/>
            <person name="Miettinen O."/>
            <person name="Hibbett D.S."/>
            <person name="Nagy L.G."/>
        </authorList>
    </citation>
    <scope>NUCLEOTIDE SEQUENCE [LARGE SCALE GENOMIC DNA]</scope>
    <source>
        <strain evidence="6 7">CBS 309.79</strain>
    </source>
</reference>
<proteinExistence type="inferred from homology"/>
<gene>
    <name evidence="6" type="ORF">BDV98DRAFT_502327</name>
</gene>
<evidence type="ECO:0000256" key="1">
    <source>
        <dbReference type="ARBA" id="ARBA00004123"/>
    </source>
</evidence>
<dbReference type="PANTHER" id="PTHR15818">
    <property type="entry name" value="G PATCH AND KOW-CONTAINING"/>
    <property type="match status" value="1"/>
</dbReference>
<feature type="region of interest" description="Disordered" evidence="4">
    <location>
        <begin position="1"/>
        <end position="81"/>
    </location>
</feature>
<evidence type="ECO:0000313" key="7">
    <source>
        <dbReference type="Proteomes" id="UP000305067"/>
    </source>
</evidence>
<keyword evidence="3" id="KW-0539">Nucleus</keyword>
<evidence type="ECO:0000256" key="2">
    <source>
        <dbReference type="ARBA" id="ARBA00008576"/>
    </source>
</evidence>
<sequence length="433" mass="48565">MSTPSKVSFTIRRPEPISRADSEASESDTPHKFKVPAIPARIRQQDSSAPGSPLAQSNNATPSPPDSSDGEDQELQDELVTGFDKFGVQRLHEKKKKAEGPLVIPALKNKDWRALARKRKSASQFVPDAGRQETGVDGSVGGLGTRDTINSGPQLSGLQVKKPKLTHYDSNGFMEEEDDDASEDAMEQDEDDDAKALRAVLSAASGQTPEDTLTISMTSSSTPVSEQDAFLQDVQVLPESASLTDYDRVPVAQFGAALLRGMGWKEGTAASRRVGKDGKSKGIVEPYLPPARPALLGIGAKERVIEDDGSEKKNKNLRPEKRYVPVVRKETGSNGAKDSSRGDRSKSSRDDCRDRDRDRERDREIRSRDDYKSSSRRASRSRSPQRDRERDRYRESGRDDRRERKEDKDRRYRDDGYDRRRKDYDRPRSRERR</sequence>
<dbReference type="EMBL" id="ML178818">
    <property type="protein sequence ID" value="TFL04604.1"/>
    <property type="molecule type" value="Genomic_DNA"/>
</dbReference>
<dbReference type="AlphaFoldDB" id="A0A5C3R1K1"/>
<feature type="region of interest" description="Disordered" evidence="4">
    <location>
        <begin position="121"/>
        <end position="224"/>
    </location>
</feature>
<dbReference type="OrthoDB" id="5577072at2759"/>
<protein>
    <submittedName>
        <fullName evidence="6">DExH-box splicing factor binding site-domain-containing protein</fullName>
    </submittedName>
</protein>
<dbReference type="PANTHER" id="PTHR15818:SF2">
    <property type="entry name" value="G-PATCH DOMAIN AND KOW MOTIFS-CONTAINING PROTEIN"/>
    <property type="match status" value="1"/>
</dbReference>
<dbReference type="InterPro" id="IPR026822">
    <property type="entry name" value="Spp2/MOS2_G-patch"/>
</dbReference>
<dbReference type="GO" id="GO:0000398">
    <property type="term" value="P:mRNA splicing, via spliceosome"/>
    <property type="evidence" value="ECO:0007669"/>
    <property type="project" value="InterPro"/>
</dbReference>
<dbReference type="InterPro" id="IPR000467">
    <property type="entry name" value="G_patch_dom"/>
</dbReference>
<name>A0A5C3R1K1_9AGAR</name>
<dbReference type="STRING" id="1884261.A0A5C3R1K1"/>
<feature type="region of interest" description="Disordered" evidence="4">
    <location>
        <begin position="265"/>
        <end position="433"/>
    </location>
</feature>
<dbReference type="Proteomes" id="UP000305067">
    <property type="component" value="Unassembled WGS sequence"/>
</dbReference>
<feature type="compositionally biased region" description="Polar residues" evidence="4">
    <location>
        <begin position="45"/>
        <end position="61"/>
    </location>
</feature>
<evidence type="ECO:0000313" key="6">
    <source>
        <dbReference type="EMBL" id="TFL04604.1"/>
    </source>
</evidence>
<feature type="compositionally biased region" description="Polar residues" evidence="4">
    <location>
        <begin position="147"/>
        <end position="157"/>
    </location>
</feature>
<organism evidence="6 7">
    <name type="scientific">Pterulicium gracile</name>
    <dbReference type="NCBI Taxonomy" id="1884261"/>
    <lineage>
        <taxon>Eukaryota</taxon>
        <taxon>Fungi</taxon>
        <taxon>Dikarya</taxon>
        <taxon>Basidiomycota</taxon>
        <taxon>Agaricomycotina</taxon>
        <taxon>Agaricomycetes</taxon>
        <taxon>Agaricomycetidae</taxon>
        <taxon>Agaricales</taxon>
        <taxon>Pleurotineae</taxon>
        <taxon>Pterulaceae</taxon>
        <taxon>Pterulicium</taxon>
    </lineage>
</organism>
<evidence type="ECO:0000256" key="3">
    <source>
        <dbReference type="ARBA" id="ARBA00023242"/>
    </source>
</evidence>
<accession>A0A5C3R1K1</accession>
<dbReference type="GO" id="GO:0003676">
    <property type="term" value="F:nucleic acid binding"/>
    <property type="evidence" value="ECO:0007669"/>
    <property type="project" value="InterPro"/>
</dbReference>
<feature type="compositionally biased region" description="Basic and acidic residues" evidence="4">
    <location>
        <begin position="384"/>
        <end position="433"/>
    </location>
</feature>
<evidence type="ECO:0000259" key="5">
    <source>
        <dbReference type="PROSITE" id="PS50174"/>
    </source>
</evidence>
<dbReference type="Pfam" id="PF12656">
    <property type="entry name" value="G-patch_2"/>
    <property type="match status" value="1"/>
</dbReference>
<keyword evidence="7" id="KW-1185">Reference proteome</keyword>
<dbReference type="PROSITE" id="PS50174">
    <property type="entry name" value="G_PATCH"/>
    <property type="match status" value="1"/>
</dbReference>
<evidence type="ECO:0000256" key="4">
    <source>
        <dbReference type="SAM" id="MobiDB-lite"/>
    </source>
</evidence>
<dbReference type="GO" id="GO:0005681">
    <property type="term" value="C:spliceosomal complex"/>
    <property type="evidence" value="ECO:0007669"/>
    <property type="project" value="TreeGrafter"/>
</dbReference>
<feature type="compositionally biased region" description="Basic and acidic residues" evidence="4">
    <location>
        <begin position="338"/>
        <end position="373"/>
    </location>
</feature>
<feature type="compositionally biased region" description="Polar residues" evidence="4">
    <location>
        <begin position="204"/>
        <end position="224"/>
    </location>
</feature>
<feature type="compositionally biased region" description="Acidic residues" evidence="4">
    <location>
        <begin position="174"/>
        <end position="193"/>
    </location>
</feature>
<feature type="compositionally biased region" description="Basic and acidic residues" evidence="4">
    <location>
        <begin position="12"/>
        <end position="22"/>
    </location>
</feature>
<feature type="compositionally biased region" description="Basic and acidic residues" evidence="4">
    <location>
        <begin position="300"/>
        <end position="331"/>
    </location>
</feature>
<comment type="subcellular location">
    <subcellularLocation>
        <location evidence="1">Nucleus</location>
    </subcellularLocation>
</comment>
<feature type="domain" description="G-patch" evidence="5">
    <location>
        <begin position="251"/>
        <end position="303"/>
    </location>
</feature>
<feature type="compositionally biased region" description="Acidic residues" evidence="4">
    <location>
        <begin position="68"/>
        <end position="77"/>
    </location>
</feature>
<comment type="similarity">
    <text evidence="2">Belongs to the SPP2 family.</text>
</comment>
<dbReference type="InterPro" id="IPR045166">
    <property type="entry name" value="Spp2-like"/>
</dbReference>